<organism evidence="1 2">
    <name type="scientific">Hyella patelloides LEGE 07179</name>
    <dbReference type="NCBI Taxonomy" id="945734"/>
    <lineage>
        <taxon>Bacteria</taxon>
        <taxon>Bacillati</taxon>
        <taxon>Cyanobacteriota</taxon>
        <taxon>Cyanophyceae</taxon>
        <taxon>Pleurocapsales</taxon>
        <taxon>Hyellaceae</taxon>
        <taxon>Hyella</taxon>
    </lineage>
</organism>
<protein>
    <submittedName>
        <fullName evidence="1">Uncharacterized protein</fullName>
    </submittedName>
</protein>
<name>A0A563VR07_9CYAN</name>
<sequence>MMRGKQGRVYCSPVYSFDAESLNASGRSRCTIILYWKAKTKRRYNAP</sequence>
<dbReference type="AlphaFoldDB" id="A0A563VR07"/>
<proteinExistence type="predicted"/>
<keyword evidence="2" id="KW-1185">Reference proteome</keyword>
<evidence type="ECO:0000313" key="1">
    <source>
        <dbReference type="EMBL" id="VEP13853.1"/>
    </source>
</evidence>
<reference evidence="1 2" key="1">
    <citation type="submission" date="2019-01" db="EMBL/GenBank/DDBJ databases">
        <authorList>
            <person name="Brito A."/>
        </authorList>
    </citation>
    <scope>NUCLEOTIDE SEQUENCE [LARGE SCALE GENOMIC DNA]</scope>
    <source>
        <strain evidence="1">1</strain>
    </source>
</reference>
<dbReference type="EMBL" id="CAACVJ010000138">
    <property type="protein sequence ID" value="VEP13853.1"/>
    <property type="molecule type" value="Genomic_DNA"/>
</dbReference>
<dbReference type="Proteomes" id="UP000320055">
    <property type="component" value="Unassembled WGS sequence"/>
</dbReference>
<evidence type="ECO:0000313" key="2">
    <source>
        <dbReference type="Proteomes" id="UP000320055"/>
    </source>
</evidence>
<gene>
    <name evidence="1" type="ORF">H1P_2220007</name>
</gene>
<accession>A0A563VR07</accession>